<dbReference type="eggNOG" id="ENOG502RBK3">
    <property type="taxonomic scope" value="Eukaryota"/>
</dbReference>
<dbReference type="OrthoDB" id="121947at2759"/>
<dbReference type="EnsemblProtists" id="Phyra78756">
    <property type="protein sequence ID" value="Phyra78756"/>
    <property type="gene ID" value="Phyra78756"/>
</dbReference>
<proteinExistence type="predicted"/>
<keyword evidence="2" id="KW-1185">Reference proteome</keyword>
<dbReference type="Proteomes" id="UP000005238">
    <property type="component" value="Unassembled WGS sequence"/>
</dbReference>
<dbReference type="HOGENOM" id="CLU_027764_3_2_1"/>
<dbReference type="GeneID" id="94218478"/>
<name>H3GPU4_PHYRM</name>
<dbReference type="InParanoid" id="H3GPU4"/>
<evidence type="ECO:0000313" key="2">
    <source>
        <dbReference type="Proteomes" id="UP000005238"/>
    </source>
</evidence>
<dbReference type="RefSeq" id="XP_067739725.1">
    <property type="nucleotide sequence ID" value="XM_067882696.1"/>
</dbReference>
<reference evidence="1" key="2">
    <citation type="submission" date="2015-06" db="UniProtKB">
        <authorList>
            <consortium name="EnsemblProtists"/>
        </authorList>
    </citation>
    <scope>IDENTIFICATION</scope>
    <source>
        <strain evidence="1">Pr102</strain>
    </source>
</reference>
<evidence type="ECO:0000313" key="1">
    <source>
        <dbReference type="EnsemblProtists" id="Phyra78756"/>
    </source>
</evidence>
<dbReference type="EMBL" id="DS566031">
    <property type="status" value="NOT_ANNOTATED_CDS"/>
    <property type="molecule type" value="Genomic_DNA"/>
</dbReference>
<accession>H3GPU4</accession>
<protein>
    <submittedName>
        <fullName evidence="1">Uncharacterized protein</fullName>
    </submittedName>
</protein>
<dbReference type="OMA" id="DSEFLGM"/>
<sequence>MENHDNFLSCQEPHTSALKLEELDTQQLLADTDALVQASNQTYFKSKQDAAKEKAGERRDAYRRRLKAEWATLRQQDANLSKQLEELQQLKSREETQSSPGDALALAAWRAIAMRQYESRREAETLQKKLQAAVSSRAVMIQDLEKVLRKRMREVETVETPDILEKKARLNTKDATLYNTYLENLDALYQQVETVFEAVGVTPTPGGILSGEPTKKMDGETEYFETIGVGRVPFSFQRICDAVWELASVPHRQNGRRVYDGLPDPENSMAFQFCSPLRRDIGEVFNLQTYHVARRYVEENRLVLVWRALSEADSEFPGMNSDETGWCIVHSPTSDSGDLADPTTTLVQAYVRLVPMHFQDCSSEKEGKVDQFKELLVKTGVEDNQEIERMMERLLLNDALATDGLQIDKDGNLILVGFDDVCRDSSVV</sequence>
<dbReference type="VEuPathDB" id="FungiDB:KRP23_12117"/>
<organism evidence="1 2">
    <name type="scientific">Phytophthora ramorum</name>
    <name type="common">Sudden oak death agent</name>
    <dbReference type="NCBI Taxonomy" id="164328"/>
    <lineage>
        <taxon>Eukaryota</taxon>
        <taxon>Sar</taxon>
        <taxon>Stramenopiles</taxon>
        <taxon>Oomycota</taxon>
        <taxon>Peronosporomycetes</taxon>
        <taxon>Peronosporales</taxon>
        <taxon>Peronosporaceae</taxon>
        <taxon>Phytophthora</taxon>
    </lineage>
</organism>
<reference evidence="2" key="1">
    <citation type="journal article" date="2006" name="Science">
        <title>Phytophthora genome sequences uncover evolutionary origins and mechanisms of pathogenesis.</title>
        <authorList>
            <person name="Tyler B.M."/>
            <person name="Tripathy S."/>
            <person name="Zhang X."/>
            <person name="Dehal P."/>
            <person name="Jiang R.H."/>
            <person name="Aerts A."/>
            <person name="Arredondo F.D."/>
            <person name="Baxter L."/>
            <person name="Bensasson D."/>
            <person name="Beynon J.L."/>
            <person name="Chapman J."/>
            <person name="Damasceno C.M."/>
            <person name="Dorrance A.E."/>
            <person name="Dou D."/>
            <person name="Dickerman A.W."/>
            <person name="Dubchak I.L."/>
            <person name="Garbelotto M."/>
            <person name="Gijzen M."/>
            <person name="Gordon S.G."/>
            <person name="Govers F."/>
            <person name="Grunwald N.J."/>
            <person name="Huang W."/>
            <person name="Ivors K.L."/>
            <person name="Jones R.W."/>
            <person name="Kamoun S."/>
            <person name="Krampis K."/>
            <person name="Lamour K.H."/>
            <person name="Lee M.K."/>
            <person name="McDonald W.H."/>
            <person name="Medina M."/>
            <person name="Meijer H.J."/>
            <person name="Nordberg E.K."/>
            <person name="Maclean D.J."/>
            <person name="Ospina-Giraldo M.D."/>
            <person name="Morris P.F."/>
            <person name="Phuntumart V."/>
            <person name="Putnam N.H."/>
            <person name="Rash S."/>
            <person name="Rose J.K."/>
            <person name="Sakihama Y."/>
            <person name="Salamov A.A."/>
            <person name="Savidor A."/>
            <person name="Scheuring C.F."/>
            <person name="Smith B.M."/>
            <person name="Sobral B.W."/>
            <person name="Terry A."/>
            <person name="Torto-Alalibo T.A."/>
            <person name="Win J."/>
            <person name="Xu Z."/>
            <person name="Zhang H."/>
            <person name="Grigoriev I.V."/>
            <person name="Rokhsar D.S."/>
            <person name="Boore J.L."/>
        </authorList>
    </citation>
    <scope>NUCLEOTIDE SEQUENCE [LARGE SCALE GENOMIC DNA]</scope>
    <source>
        <strain evidence="2">Pr102</strain>
    </source>
</reference>
<dbReference type="AlphaFoldDB" id="H3GPU4"/>
<dbReference type="VEuPathDB" id="FungiDB:KRP22_9079"/>